<dbReference type="Gene3D" id="2.10.109.10">
    <property type="entry name" value="Umud Fragment, subunit A"/>
    <property type="match status" value="1"/>
</dbReference>
<dbReference type="Pfam" id="PF01381">
    <property type="entry name" value="HTH_3"/>
    <property type="match status" value="1"/>
</dbReference>
<dbReference type="PANTHER" id="PTHR40661:SF3">
    <property type="entry name" value="FELS-1 PROPHAGE TRANSCRIPTIONAL REGULATOR"/>
    <property type="match status" value="1"/>
</dbReference>
<dbReference type="SMART" id="SM00530">
    <property type="entry name" value="HTH_XRE"/>
    <property type="match status" value="1"/>
</dbReference>
<gene>
    <name evidence="5" type="ORF">BWQ27_20155</name>
</gene>
<evidence type="ECO:0000256" key="2">
    <source>
        <dbReference type="ARBA" id="ARBA00023125"/>
    </source>
</evidence>
<keyword evidence="1" id="KW-0805">Transcription regulation</keyword>
<evidence type="ECO:0000259" key="4">
    <source>
        <dbReference type="PROSITE" id="PS50943"/>
    </source>
</evidence>
<dbReference type="InterPro" id="IPR015927">
    <property type="entry name" value="Peptidase_S24_S26A/B/C"/>
</dbReference>
<dbReference type="CDD" id="cd06529">
    <property type="entry name" value="S24_LexA-like"/>
    <property type="match status" value="1"/>
</dbReference>
<sequence length="238" mass="26599">MSTKVTRISCNLNYMKSTISERIRSRRKELKLTQDNIAKALGVTRVSVTKWEAGQTKPDGENLHLLAKVLLQSPEWILYGKDTQDKSDDDLRLALVASQNNVTKLPVLTWEQAGNWDMTYPVADTPGINRWADVMTKQKNNSFLLEVKGDAMTNPNGVPTIPDGSTVLITPCTQNIEDLDGKIVLIQMKGKGSVTLKKVAIDGPNIYLQSLNPSYKNIELQGEYLIKGRVSQIHQYLD</sequence>
<accession>A0A602Z4R3</accession>
<dbReference type="SUPFAM" id="SSF47413">
    <property type="entry name" value="lambda repressor-like DNA-binding domains"/>
    <property type="match status" value="1"/>
</dbReference>
<comment type="caution">
    <text evidence="5">The sequence shown here is derived from an EMBL/GenBank/DDBJ whole genome shotgun (WGS) entry which is preliminary data.</text>
</comment>
<dbReference type="SUPFAM" id="SSF51306">
    <property type="entry name" value="LexA/Signal peptidase"/>
    <property type="match status" value="1"/>
</dbReference>
<dbReference type="InterPro" id="IPR039418">
    <property type="entry name" value="LexA-like"/>
</dbReference>
<organism evidence="5 6">
    <name type="scientific">Salmonella enterica subsp. enterica serovar Pensacola</name>
    <dbReference type="NCBI Taxonomy" id="34042"/>
    <lineage>
        <taxon>Bacteria</taxon>
        <taxon>Pseudomonadati</taxon>
        <taxon>Pseudomonadota</taxon>
        <taxon>Gammaproteobacteria</taxon>
        <taxon>Enterobacterales</taxon>
        <taxon>Enterobacteriaceae</taxon>
        <taxon>Salmonella</taxon>
    </lineage>
</organism>
<keyword evidence="3" id="KW-0804">Transcription</keyword>
<evidence type="ECO:0000256" key="1">
    <source>
        <dbReference type="ARBA" id="ARBA00023015"/>
    </source>
</evidence>
<dbReference type="PANTHER" id="PTHR40661">
    <property type="match status" value="1"/>
</dbReference>
<dbReference type="PROSITE" id="PS50943">
    <property type="entry name" value="HTH_CROC1"/>
    <property type="match status" value="1"/>
</dbReference>
<feature type="domain" description="HTH cro/C1-type" evidence="4">
    <location>
        <begin position="23"/>
        <end position="77"/>
    </location>
</feature>
<dbReference type="InterPro" id="IPR010982">
    <property type="entry name" value="Lambda_DNA-bd_dom_sf"/>
</dbReference>
<evidence type="ECO:0000256" key="3">
    <source>
        <dbReference type="ARBA" id="ARBA00023163"/>
    </source>
</evidence>
<evidence type="ECO:0000313" key="6">
    <source>
        <dbReference type="Proteomes" id="UP000839894"/>
    </source>
</evidence>
<dbReference type="InterPro" id="IPR001387">
    <property type="entry name" value="Cro/C1-type_HTH"/>
</dbReference>
<reference evidence="5 6" key="1">
    <citation type="submission" date="2018-07" db="EMBL/GenBank/DDBJ databases">
        <authorList>
            <consortium name="PulseNet: The National Subtyping Network for Foodborne Disease Surveillance"/>
            <person name="Tarr C.L."/>
            <person name="Trees E."/>
            <person name="Katz L.S."/>
            <person name="Carleton-Romer H.A."/>
            <person name="Stroika S."/>
            <person name="Kucerova Z."/>
            <person name="Roache K.F."/>
            <person name="Sabol A.L."/>
            <person name="Besser J."/>
            <person name="Gerner-Smidt P."/>
        </authorList>
    </citation>
    <scope>NUCLEOTIDE SEQUENCE [LARGE SCALE GENOMIC DNA]</scope>
    <source>
        <strain evidence="5 6">PNUSAS006183</strain>
    </source>
</reference>
<dbReference type="EMBL" id="AAKOBS010000028">
    <property type="protein sequence ID" value="ECT8498430.1"/>
    <property type="molecule type" value="Genomic_DNA"/>
</dbReference>
<dbReference type="InterPro" id="IPR036286">
    <property type="entry name" value="LexA/Signal_pep-like_sf"/>
</dbReference>
<name>A0A602Z4R3_SALET</name>
<evidence type="ECO:0000313" key="5">
    <source>
        <dbReference type="EMBL" id="ECT8498430.1"/>
    </source>
</evidence>
<dbReference type="GO" id="GO:0003677">
    <property type="term" value="F:DNA binding"/>
    <property type="evidence" value="ECO:0007669"/>
    <property type="project" value="UniProtKB-KW"/>
</dbReference>
<keyword evidence="2" id="KW-0238">DNA-binding</keyword>
<dbReference type="Pfam" id="PF00717">
    <property type="entry name" value="Peptidase_S24"/>
    <property type="match status" value="1"/>
</dbReference>
<dbReference type="AlphaFoldDB" id="A0A602Z4R3"/>
<dbReference type="CDD" id="cd00093">
    <property type="entry name" value="HTH_XRE"/>
    <property type="match status" value="1"/>
</dbReference>
<protein>
    <submittedName>
        <fullName evidence="5">Helix-turn-helix domain-containing protein</fullName>
    </submittedName>
</protein>
<dbReference type="Gene3D" id="1.10.260.40">
    <property type="entry name" value="lambda repressor-like DNA-binding domains"/>
    <property type="match status" value="1"/>
</dbReference>
<proteinExistence type="predicted"/>
<dbReference type="Proteomes" id="UP000839894">
    <property type="component" value="Unassembled WGS sequence"/>
</dbReference>